<gene>
    <name evidence="1" type="ORF">XVE_0402</name>
</gene>
<name>F0B8K5_9XANT</name>
<accession>F0B8K5</accession>
<organism evidence="1 2">
    <name type="scientific">Xanthomonas vesicatoria ATCC 35937</name>
    <dbReference type="NCBI Taxonomy" id="925775"/>
    <lineage>
        <taxon>Bacteria</taxon>
        <taxon>Pseudomonadati</taxon>
        <taxon>Pseudomonadota</taxon>
        <taxon>Gammaproteobacteria</taxon>
        <taxon>Lysobacterales</taxon>
        <taxon>Lysobacteraceae</taxon>
        <taxon>Xanthomonas</taxon>
    </lineage>
</organism>
<proteinExistence type="predicted"/>
<evidence type="ECO:0000313" key="2">
    <source>
        <dbReference type="Proteomes" id="UP000003299"/>
    </source>
</evidence>
<reference evidence="1 2" key="1">
    <citation type="journal article" date="2011" name="BMC Genomics">
        <title>Comparative genomics reveals diversity among xanthomonads infecting tomato and pepper.</title>
        <authorList>
            <person name="Potnis N."/>
            <person name="Krasileva K."/>
            <person name="Chow V."/>
            <person name="Almeida N.F."/>
            <person name="Patil P.B."/>
            <person name="Ryan R.P."/>
            <person name="Sharlach M."/>
            <person name="Behlau F."/>
            <person name="Dow J.M."/>
            <person name="Momol M.T."/>
            <person name="White F.F."/>
            <person name="Preston J.F."/>
            <person name="Vinatzer B.A."/>
            <person name="Koebnik R."/>
            <person name="Setubal J.C."/>
            <person name="Norman D.J."/>
            <person name="Staskawicz B.J."/>
            <person name="Jones J.B."/>
        </authorList>
    </citation>
    <scope>NUCLEOTIDE SEQUENCE [LARGE SCALE GENOMIC DNA]</scope>
    <source>
        <strain evidence="1 2">ATCC 35937</strain>
    </source>
</reference>
<comment type="caution">
    <text evidence="1">The sequence shown here is derived from an EMBL/GenBank/DDBJ whole genome shotgun (WGS) entry which is preliminary data.</text>
</comment>
<protein>
    <submittedName>
        <fullName evidence="1">Uncharacterized protein</fullName>
    </submittedName>
</protein>
<evidence type="ECO:0000313" key="1">
    <source>
        <dbReference type="EMBL" id="EGD11331.1"/>
    </source>
</evidence>
<sequence length="105" mass="11389">MADEVRRFAHALRGTPAIHASALHHKVGNSALTQELQMFIKFGTTRVRLNHISVISDPFNAGESFGSYCHSVRVGLLSGEEVFARFNSESGAQQLHADVLAALEG</sequence>
<dbReference type="AlphaFoldDB" id="F0B8K5"/>
<dbReference type="Proteomes" id="UP000003299">
    <property type="component" value="Unassembled WGS sequence"/>
</dbReference>
<dbReference type="EMBL" id="AEQV01000007">
    <property type="protein sequence ID" value="EGD11331.1"/>
    <property type="molecule type" value="Genomic_DNA"/>
</dbReference>